<evidence type="ECO:0000256" key="3">
    <source>
        <dbReference type="ARBA" id="ARBA00022764"/>
    </source>
</evidence>
<dbReference type="Gene3D" id="3.40.190.10">
    <property type="entry name" value="Periplasmic binding protein-like II"/>
    <property type="match status" value="2"/>
</dbReference>
<evidence type="ECO:0000256" key="1">
    <source>
        <dbReference type="ARBA" id="ARBA00004418"/>
    </source>
</evidence>
<keyword evidence="6" id="KW-1185">Reference proteome</keyword>
<dbReference type="PANTHER" id="PTHR43649:SF12">
    <property type="entry name" value="DIACETYLCHITOBIOSE BINDING PROTEIN DASA"/>
    <property type="match status" value="1"/>
</dbReference>
<accession>A0A2W4DHP1</accession>
<dbReference type="InterPro" id="IPR050490">
    <property type="entry name" value="Bact_solute-bd_prot1"/>
</dbReference>
<protein>
    <submittedName>
        <fullName evidence="5">ABC transporter substrate-binding protein</fullName>
    </submittedName>
</protein>
<dbReference type="SUPFAM" id="SSF53850">
    <property type="entry name" value="Periplasmic binding protein-like II"/>
    <property type="match status" value="1"/>
</dbReference>
<evidence type="ECO:0000256" key="2">
    <source>
        <dbReference type="ARBA" id="ARBA00008520"/>
    </source>
</evidence>
<dbReference type="InterPro" id="IPR006059">
    <property type="entry name" value="SBP"/>
</dbReference>
<gene>
    <name evidence="5" type="ORF">CPY51_05510</name>
</gene>
<comment type="subcellular location">
    <subcellularLocation>
        <location evidence="1">Periplasm</location>
    </subcellularLocation>
</comment>
<dbReference type="PANTHER" id="PTHR43649">
    <property type="entry name" value="ARABINOSE-BINDING PROTEIN-RELATED"/>
    <property type="match status" value="1"/>
</dbReference>
<dbReference type="EMBL" id="PCDP01000006">
    <property type="protein sequence ID" value="PZM15934.1"/>
    <property type="molecule type" value="Genomic_DNA"/>
</dbReference>
<keyword evidence="3" id="KW-0574">Periplasm</keyword>
<dbReference type="OrthoDB" id="9808332at2"/>
<dbReference type="GO" id="GO:0042597">
    <property type="term" value="C:periplasmic space"/>
    <property type="evidence" value="ECO:0007669"/>
    <property type="project" value="UniProtKB-SubCell"/>
</dbReference>
<dbReference type="RefSeq" id="WP_111159177.1">
    <property type="nucleotide sequence ID" value="NZ_PCDP01000006.1"/>
</dbReference>
<feature type="signal peptide" evidence="4">
    <location>
        <begin position="1"/>
        <end position="26"/>
    </location>
</feature>
<keyword evidence="4" id="KW-0732">Signal</keyword>
<dbReference type="Pfam" id="PF01547">
    <property type="entry name" value="SBP_bac_1"/>
    <property type="match status" value="1"/>
</dbReference>
<reference evidence="5 6" key="1">
    <citation type="journal article" date="2018" name="Sci. Rep.">
        <title>Rhizobium tumorigenes sp. nov., a novel plant tumorigenic bacterium isolated from cane gall tumors on thornless blackberry.</title>
        <authorList>
            <person name="Kuzmanovi N."/>
            <person name="Smalla K."/>
            <person name="Gronow S."/>
            <person name="PuBawska J."/>
        </authorList>
    </citation>
    <scope>NUCLEOTIDE SEQUENCE [LARGE SCALE GENOMIC DNA]</scope>
    <source>
        <strain evidence="5 6">CCBAU 85046</strain>
    </source>
</reference>
<dbReference type="Proteomes" id="UP000248925">
    <property type="component" value="Unassembled WGS sequence"/>
</dbReference>
<comment type="caution">
    <text evidence="5">The sequence shown here is derived from an EMBL/GenBank/DDBJ whole genome shotgun (WGS) entry which is preliminary data.</text>
</comment>
<proteinExistence type="inferred from homology"/>
<sequence length="423" mass="45037">MKRRLFLSTVVALHAAFLASGMPAFADDAKPLAGQNLTVLLPPWVTLPKEMTDRFTAKTGIILDSQTLGWDDIRTKVVTSMVANTAPASATEVDWSWVGQFGAAGWYQPLDTAIDPAVLADMPASKIFTYDGKLIAIPYNNDFRLLIYNKSHLDKAGIKAAPKTPDELLADAKAIKAAKIVDYPIGLPLSATEGSATAWYLLTKAFGGELFDDKFQPLFVSPDSAGYKAMSFEVEALKAGLIDPAATGLKDVDVQELFKSGKITFDVAGWAGNLAVYTDASKSQVASDAKAALMPSVTGTSRTFGLPGALGIPTSAENKDAAIAFINWMLEPETAIADYTLLGNLPTRLSVLKQLNDAGKLKEGDVLLEQAKLSEPLFAQGTPGWYPQFSSAVASALNQAAKGQISVADAVKQIAEETKTAQQ</sequence>
<organism evidence="5 6">
    <name type="scientific">Rhizobium tubonense</name>
    <dbReference type="NCBI Taxonomy" id="484088"/>
    <lineage>
        <taxon>Bacteria</taxon>
        <taxon>Pseudomonadati</taxon>
        <taxon>Pseudomonadota</taxon>
        <taxon>Alphaproteobacteria</taxon>
        <taxon>Hyphomicrobiales</taxon>
        <taxon>Rhizobiaceae</taxon>
        <taxon>Rhizobium/Agrobacterium group</taxon>
        <taxon>Rhizobium</taxon>
    </lineage>
</organism>
<feature type="chain" id="PRO_5016092546" evidence="4">
    <location>
        <begin position="27"/>
        <end position="423"/>
    </location>
</feature>
<dbReference type="AlphaFoldDB" id="A0A2W4DHP1"/>
<evidence type="ECO:0000256" key="4">
    <source>
        <dbReference type="SAM" id="SignalP"/>
    </source>
</evidence>
<evidence type="ECO:0000313" key="5">
    <source>
        <dbReference type="EMBL" id="PZM15934.1"/>
    </source>
</evidence>
<name>A0A2W4DHP1_9HYPH</name>
<evidence type="ECO:0000313" key="6">
    <source>
        <dbReference type="Proteomes" id="UP000248925"/>
    </source>
</evidence>
<comment type="similarity">
    <text evidence="2">Belongs to the bacterial solute-binding protein 1 family.</text>
</comment>